<reference evidence="6 7" key="1">
    <citation type="submission" date="2019-05" db="EMBL/GenBank/DDBJ databases">
        <authorList>
            <consortium name="Pathogen Informatics"/>
        </authorList>
    </citation>
    <scope>NUCLEOTIDE SEQUENCE [LARGE SCALE GENOMIC DNA]</scope>
    <source>
        <strain evidence="6 7">NCTC11429</strain>
    </source>
</reference>
<dbReference type="KEGG" id="stha:NCTC11429_01902"/>
<name>A0A4U9V471_9SPHI</name>
<proteinExistence type="predicted"/>
<keyword evidence="3" id="KW-0378">Hydrolase</keyword>
<keyword evidence="4" id="KW-0961">Cell wall biogenesis/degradation</keyword>
<organism evidence="6 7">
    <name type="scientific">Sphingobacterium thalpophilum</name>
    <dbReference type="NCBI Taxonomy" id="259"/>
    <lineage>
        <taxon>Bacteria</taxon>
        <taxon>Pseudomonadati</taxon>
        <taxon>Bacteroidota</taxon>
        <taxon>Sphingobacteriia</taxon>
        <taxon>Sphingobacteriales</taxon>
        <taxon>Sphingobacteriaceae</taxon>
        <taxon>Sphingobacterium</taxon>
    </lineage>
</organism>
<evidence type="ECO:0000313" key="6">
    <source>
        <dbReference type="EMBL" id="VTR37604.1"/>
    </source>
</evidence>
<dbReference type="SUPFAM" id="SSF55846">
    <property type="entry name" value="N-acetylmuramoyl-L-alanine amidase-like"/>
    <property type="match status" value="1"/>
</dbReference>
<gene>
    <name evidence="6" type="ORF">NCTC11429_01902</name>
</gene>
<accession>A0A4U9V471</accession>
<comment type="catalytic activity">
    <reaction evidence="1">
        <text>Hydrolyzes the link between N-acetylmuramoyl residues and L-amino acid residues in certain cell-wall glycopeptides.</text>
        <dbReference type="EC" id="3.5.1.28"/>
    </reaction>
</comment>
<evidence type="ECO:0000256" key="3">
    <source>
        <dbReference type="ARBA" id="ARBA00022801"/>
    </source>
</evidence>
<dbReference type="SMART" id="SM00644">
    <property type="entry name" value="Ami_2"/>
    <property type="match status" value="1"/>
</dbReference>
<dbReference type="EC" id="3.5.1.28" evidence="2"/>
<evidence type="ECO:0000256" key="1">
    <source>
        <dbReference type="ARBA" id="ARBA00001561"/>
    </source>
</evidence>
<dbReference type="STRING" id="1123265.GCA_000686625_00771"/>
<evidence type="ECO:0000259" key="5">
    <source>
        <dbReference type="SMART" id="SM00644"/>
    </source>
</evidence>
<protein>
    <recommendedName>
        <fullName evidence="2">N-acetylmuramoyl-L-alanine amidase</fullName>
        <ecNumber evidence="2">3.5.1.28</ecNumber>
    </recommendedName>
</protein>
<dbReference type="Pfam" id="PF01510">
    <property type="entry name" value="Amidase_2"/>
    <property type="match status" value="1"/>
</dbReference>
<dbReference type="GO" id="GO:0008745">
    <property type="term" value="F:N-acetylmuramoyl-L-alanine amidase activity"/>
    <property type="evidence" value="ECO:0007669"/>
    <property type="project" value="UniProtKB-EC"/>
</dbReference>
<dbReference type="PANTHER" id="PTHR30417">
    <property type="entry name" value="N-ACETYLMURAMOYL-L-ALANINE AMIDASE AMID"/>
    <property type="match status" value="1"/>
</dbReference>
<dbReference type="Proteomes" id="UP000308196">
    <property type="component" value="Chromosome"/>
</dbReference>
<feature type="domain" description="N-acetylmuramoyl-L-alanine amidase" evidence="5">
    <location>
        <begin position="83"/>
        <end position="223"/>
    </location>
</feature>
<dbReference type="InterPro" id="IPR051206">
    <property type="entry name" value="NAMLAA_amidase_2"/>
</dbReference>
<dbReference type="PANTHER" id="PTHR30417:SF1">
    <property type="entry name" value="N-ACETYLMURAMOYL-L-ALANINE AMIDASE AMID"/>
    <property type="match status" value="1"/>
</dbReference>
<sequence>MPLMMIYGHFRFGGISKSSLYILESRNSGFLLSNSFVMRLIMKFLIVLMPYVLAAQSPKIIQKPISWNQERVQLSLDYLKNRHGLNQSAPTIQPRMVVVHWTANNSVKATFNTFNPVRLPGRPELTKASALNVSSQFVIDRDGTIYQFLPDTIFARHTIGLNYCAIGIENIGSRQHPLTAAQLKANEELIRHLSKKYAIEYVIGHHEYQRFKKTAWWKETDPNYITGKDDPGDQFMIDLRGRLDDLKLKRLP</sequence>
<dbReference type="Gene3D" id="3.40.80.10">
    <property type="entry name" value="Peptidoglycan recognition protein-like"/>
    <property type="match status" value="1"/>
</dbReference>
<dbReference type="GO" id="GO:0009254">
    <property type="term" value="P:peptidoglycan turnover"/>
    <property type="evidence" value="ECO:0007669"/>
    <property type="project" value="TreeGrafter"/>
</dbReference>
<dbReference type="GO" id="GO:0071555">
    <property type="term" value="P:cell wall organization"/>
    <property type="evidence" value="ECO:0007669"/>
    <property type="project" value="UniProtKB-KW"/>
</dbReference>
<dbReference type="EMBL" id="LR590484">
    <property type="protein sequence ID" value="VTR37604.1"/>
    <property type="molecule type" value="Genomic_DNA"/>
</dbReference>
<dbReference type="GO" id="GO:0009253">
    <property type="term" value="P:peptidoglycan catabolic process"/>
    <property type="evidence" value="ECO:0007669"/>
    <property type="project" value="InterPro"/>
</dbReference>
<dbReference type="InterPro" id="IPR002502">
    <property type="entry name" value="Amidase_domain"/>
</dbReference>
<dbReference type="CDD" id="cd06583">
    <property type="entry name" value="PGRP"/>
    <property type="match status" value="1"/>
</dbReference>
<evidence type="ECO:0000313" key="7">
    <source>
        <dbReference type="Proteomes" id="UP000308196"/>
    </source>
</evidence>
<dbReference type="InterPro" id="IPR036505">
    <property type="entry name" value="Amidase/PGRP_sf"/>
</dbReference>
<evidence type="ECO:0000256" key="4">
    <source>
        <dbReference type="ARBA" id="ARBA00023316"/>
    </source>
</evidence>
<evidence type="ECO:0000256" key="2">
    <source>
        <dbReference type="ARBA" id="ARBA00011901"/>
    </source>
</evidence>
<dbReference type="AlphaFoldDB" id="A0A4U9V471"/>